<dbReference type="SUPFAM" id="SSF52172">
    <property type="entry name" value="CheY-like"/>
    <property type="match status" value="1"/>
</dbReference>
<dbReference type="PRINTS" id="PR00344">
    <property type="entry name" value="BCTRLSENSOR"/>
</dbReference>
<dbReference type="CDD" id="cd00082">
    <property type="entry name" value="HisKA"/>
    <property type="match status" value="1"/>
</dbReference>
<dbReference type="GO" id="GO:0000155">
    <property type="term" value="F:phosphorelay sensor kinase activity"/>
    <property type="evidence" value="ECO:0007669"/>
    <property type="project" value="InterPro"/>
</dbReference>
<dbReference type="Proteomes" id="UP000192678">
    <property type="component" value="Unassembled WGS sequence"/>
</dbReference>
<feature type="transmembrane region" description="Helical" evidence="6">
    <location>
        <begin position="81"/>
        <end position="100"/>
    </location>
</feature>
<feature type="domain" description="Response regulatory" evidence="8">
    <location>
        <begin position="466"/>
        <end position="584"/>
    </location>
</feature>
<dbReference type="SMART" id="SM00448">
    <property type="entry name" value="REC"/>
    <property type="match status" value="1"/>
</dbReference>
<protein>
    <recommendedName>
        <fullName evidence="2">histidine kinase</fullName>
        <ecNumber evidence="2">2.7.13.3</ecNumber>
    </recommendedName>
</protein>
<keyword evidence="10" id="KW-1185">Reference proteome</keyword>
<gene>
    <name evidence="9" type="ORF">SAMN04488101_101289</name>
</gene>
<dbReference type="FunFam" id="3.30.565.10:FF:000010">
    <property type="entry name" value="Sensor histidine kinase RcsC"/>
    <property type="match status" value="1"/>
</dbReference>
<dbReference type="CDD" id="cd16922">
    <property type="entry name" value="HATPase_EvgS-ArcB-TorS-like"/>
    <property type="match status" value="1"/>
</dbReference>
<comment type="catalytic activity">
    <reaction evidence="1">
        <text>ATP + protein L-histidine = ADP + protein N-phospho-L-histidine.</text>
        <dbReference type="EC" id="2.7.13.3"/>
    </reaction>
</comment>
<sequence length="591" mass="67653">MFNFFVNRYYDILEMEDGLLNRSRIAILIHLLCAFSVLSIFLFCLYFFQEQNILLYRISLLMVLFILGLIMLLSKMPWKRVGHYFILCLTCFIWSNLLILKNGINIVTVQYVMMIVTGGYYILGARWGLVYSLLNTMPVMLLIAIQEFYSVVLLSATQNVNIYAYNSSIVINFLLLIFIHYYFFEAFKRSSQKEQRLTTSLKRSLLSATKIAEDKTNFLSTMSHELRTPLNAVIGMTNILLESDPKPQQKENLEILHFSAENLMVTINDILSFNRLDAGMEKLEYTAFRLDKLLLNVYGALKLRASTKGIKFFLEMDDRLTGVTVRGDQSRLTQIFFNLVGNAIKFTSEGFVKIEASVIQEENEAVTIKFEVSDSGIGIPEDQTASIFEPYFRAVNHNERQYHGTGLGLSIARRLVDLHGGKLTFNSKEGIGTTFNFELTLITVEPPKENLALSTEESSVQIDHLRILIAEDNAVNVMVLQKTLKRFGLTADVAENGQIAIEALEAKNYDVIFMDINMPVMDGFEASRLIRQMTQVERRNVYIIALTASIDMSIEQHPEFQYLDDLLLKPFYPAELKEKLEQIASRKIPPR</sequence>
<dbReference type="PROSITE" id="PS50109">
    <property type="entry name" value="HIS_KIN"/>
    <property type="match status" value="1"/>
</dbReference>
<evidence type="ECO:0000259" key="8">
    <source>
        <dbReference type="PROSITE" id="PS50110"/>
    </source>
</evidence>
<dbReference type="Pfam" id="PF00512">
    <property type="entry name" value="HisKA"/>
    <property type="match status" value="1"/>
</dbReference>
<feature type="transmembrane region" description="Helical" evidence="6">
    <location>
        <begin position="130"/>
        <end position="156"/>
    </location>
</feature>
<dbReference type="InterPro" id="IPR001789">
    <property type="entry name" value="Sig_transdc_resp-reg_receiver"/>
</dbReference>
<feature type="transmembrane region" description="Helical" evidence="6">
    <location>
        <begin position="25"/>
        <end position="48"/>
    </location>
</feature>
<dbReference type="SMART" id="SM00387">
    <property type="entry name" value="HATPase_c"/>
    <property type="match status" value="1"/>
</dbReference>
<keyword evidence="3 5" id="KW-0597">Phosphoprotein</keyword>
<dbReference type="InterPro" id="IPR003594">
    <property type="entry name" value="HATPase_dom"/>
</dbReference>
<dbReference type="AlphaFoldDB" id="A0A1W2A8N8"/>
<keyword evidence="6" id="KW-0472">Membrane</keyword>
<dbReference type="SMART" id="SM00388">
    <property type="entry name" value="HisKA"/>
    <property type="match status" value="1"/>
</dbReference>
<dbReference type="PROSITE" id="PS50110">
    <property type="entry name" value="RESPONSE_REGULATORY"/>
    <property type="match status" value="1"/>
</dbReference>
<evidence type="ECO:0000256" key="2">
    <source>
        <dbReference type="ARBA" id="ARBA00012438"/>
    </source>
</evidence>
<feature type="domain" description="Histidine kinase" evidence="7">
    <location>
        <begin position="221"/>
        <end position="443"/>
    </location>
</feature>
<dbReference type="InterPro" id="IPR036097">
    <property type="entry name" value="HisK_dim/P_sf"/>
</dbReference>
<dbReference type="InterPro" id="IPR036890">
    <property type="entry name" value="HATPase_C_sf"/>
</dbReference>
<evidence type="ECO:0000256" key="4">
    <source>
        <dbReference type="ARBA" id="ARBA00023012"/>
    </source>
</evidence>
<dbReference type="Pfam" id="PF00072">
    <property type="entry name" value="Response_reg"/>
    <property type="match status" value="1"/>
</dbReference>
<dbReference type="EC" id="2.7.13.3" evidence="2"/>
<dbReference type="Gene3D" id="1.10.287.130">
    <property type="match status" value="1"/>
</dbReference>
<dbReference type="Pfam" id="PF02518">
    <property type="entry name" value="HATPase_c"/>
    <property type="match status" value="1"/>
</dbReference>
<dbReference type="InterPro" id="IPR011006">
    <property type="entry name" value="CheY-like_superfamily"/>
</dbReference>
<keyword evidence="6" id="KW-1133">Transmembrane helix</keyword>
<keyword evidence="6" id="KW-0812">Transmembrane</keyword>
<dbReference type="PANTHER" id="PTHR45339:SF1">
    <property type="entry name" value="HYBRID SIGNAL TRANSDUCTION HISTIDINE KINASE J"/>
    <property type="match status" value="1"/>
</dbReference>
<evidence type="ECO:0000313" key="9">
    <source>
        <dbReference type="EMBL" id="SMC56638.1"/>
    </source>
</evidence>
<accession>A0A1W2A8N8</accession>
<dbReference type="Gene3D" id="3.30.565.10">
    <property type="entry name" value="Histidine kinase-like ATPase, C-terminal domain"/>
    <property type="match status" value="1"/>
</dbReference>
<dbReference type="InterPro" id="IPR005467">
    <property type="entry name" value="His_kinase_dom"/>
</dbReference>
<dbReference type="SUPFAM" id="SSF47384">
    <property type="entry name" value="Homodimeric domain of signal transducing histidine kinase"/>
    <property type="match status" value="1"/>
</dbReference>
<keyword evidence="9" id="KW-0418">Kinase</keyword>
<dbReference type="Gene3D" id="3.40.50.2300">
    <property type="match status" value="1"/>
</dbReference>
<reference evidence="9 10" key="1">
    <citation type="submission" date="2017-04" db="EMBL/GenBank/DDBJ databases">
        <authorList>
            <person name="Afonso C.L."/>
            <person name="Miller P.J."/>
            <person name="Scott M.A."/>
            <person name="Spackman E."/>
            <person name="Goraichik I."/>
            <person name="Dimitrov K.M."/>
            <person name="Suarez D.L."/>
            <person name="Swayne D.E."/>
        </authorList>
    </citation>
    <scope>NUCLEOTIDE SEQUENCE [LARGE SCALE GENOMIC DNA]</scope>
    <source>
        <strain evidence="9 10">DSM 19625</strain>
    </source>
</reference>
<evidence type="ECO:0000256" key="1">
    <source>
        <dbReference type="ARBA" id="ARBA00000085"/>
    </source>
</evidence>
<evidence type="ECO:0000259" key="7">
    <source>
        <dbReference type="PROSITE" id="PS50109"/>
    </source>
</evidence>
<evidence type="ECO:0000256" key="6">
    <source>
        <dbReference type="SAM" id="Phobius"/>
    </source>
</evidence>
<feature type="modified residue" description="4-aspartylphosphate" evidence="5">
    <location>
        <position position="515"/>
    </location>
</feature>
<organism evidence="9 10">
    <name type="scientific">Pedobacter nyackensis</name>
    <dbReference type="NCBI Taxonomy" id="475255"/>
    <lineage>
        <taxon>Bacteria</taxon>
        <taxon>Pseudomonadati</taxon>
        <taxon>Bacteroidota</taxon>
        <taxon>Sphingobacteriia</taxon>
        <taxon>Sphingobacteriales</taxon>
        <taxon>Sphingobacteriaceae</taxon>
        <taxon>Pedobacter</taxon>
    </lineage>
</organism>
<keyword evidence="9" id="KW-0808">Transferase</keyword>
<evidence type="ECO:0000256" key="3">
    <source>
        <dbReference type="ARBA" id="ARBA00022553"/>
    </source>
</evidence>
<dbReference type="InterPro" id="IPR003661">
    <property type="entry name" value="HisK_dim/P_dom"/>
</dbReference>
<dbReference type="SUPFAM" id="SSF55874">
    <property type="entry name" value="ATPase domain of HSP90 chaperone/DNA topoisomerase II/histidine kinase"/>
    <property type="match status" value="1"/>
</dbReference>
<proteinExistence type="predicted"/>
<evidence type="ECO:0000313" key="10">
    <source>
        <dbReference type="Proteomes" id="UP000192678"/>
    </source>
</evidence>
<dbReference type="CDD" id="cd17546">
    <property type="entry name" value="REC_hyHK_CKI1_RcsC-like"/>
    <property type="match status" value="1"/>
</dbReference>
<feature type="transmembrane region" description="Helical" evidence="6">
    <location>
        <begin position="54"/>
        <end position="74"/>
    </location>
</feature>
<name>A0A1W2A8N8_9SPHI</name>
<evidence type="ECO:0000256" key="5">
    <source>
        <dbReference type="PROSITE-ProRule" id="PRU00169"/>
    </source>
</evidence>
<feature type="transmembrane region" description="Helical" evidence="6">
    <location>
        <begin position="106"/>
        <end position="123"/>
    </location>
</feature>
<keyword evidence="4" id="KW-0902">Two-component regulatory system</keyword>
<dbReference type="InterPro" id="IPR004358">
    <property type="entry name" value="Sig_transdc_His_kin-like_C"/>
</dbReference>
<dbReference type="PANTHER" id="PTHR45339">
    <property type="entry name" value="HYBRID SIGNAL TRANSDUCTION HISTIDINE KINASE J"/>
    <property type="match status" value="1"/>
</dbReference>
<feature type="transmembrane region" description="Helical" evidence="6">
    <location>
        <begin position="162"/>
        <end position="184"/>
    </location>
</feature>
<dbReference type="EMBL" id="FWYB01000001">
    <property type="protein sequence ID" value="SMC56638.1"/>
    <property type="molecule type" value="Genomic_DNA"/>
</dbReference>
<dbReference type="STRING" id="475255.SAMN04488101_101289"/>